<gene>
    <name evidence="2" type="ORF">PREVCOP_04152</name>
</gene>
<dbReference type="Proteomes" id="UP000004477">
    <property type="component" value="Unassembled WGS sequence"/>
</dbReference>
<sequence length="53" mass="5539">MSNLVLSGTGIGGLSPLVTGGEIAVFNYLCLAFGTLSAFMFAYAANKVMKYND</sequence>
<keyword evidence="1" id="KW-0812">Transmembrane</keyword>
<keyword evidence="1" id="KW-0472">Membrane</keyword>
<evidence type="ECO:0000313" key="2">
    <source>
        <dbReference type="EMBL" id="EFB36456.1"/>
    </source>
</evidence>
<accession>D1PAC7</accession>
<protein>
    <submittedName>
        <fullName evidence="2">Uncharacterized protein</fullName>
    </submittedName>
</protein>
<evidence type="ECO:0000313" key="3">
    <source>
        <dbReference type="Proteomes" id="UP000004477"/>
    </source>
</evidence>
<dbReference type="STRING" id="537011.PREVCOP_04152"/>
<name>D1PAC7_9BACT</name>
<comment type="caution">
    <text evidence="2">The sequence shown here is derived from an EMBL/GenBank/DDBJ whole genome shotgun (WGS) entry which is preliminary data.</text>
</comment>
<dbReference type="HOGENOM" id="CLU_3064728_0_0_10"/>
<dbReference type="AlphaFoldDB" id="D1PAC7"/>
<feature type="transmembrane region" description="Helical" evidence="1">
    <location>
        <begin position="25"/>
        <end position="45"/>
    </location>
</feature>
<dbReference type="EMBL" id="ACBX02000006">
    <property type="protein sequence ID" value="EFB36456.1"/>
    <property type="molecule type" value="Genomic_DNA"/>
</dbReference>
<dbReference type="PaxDb" id="537011-PREVCOP_04152"/>
<organism evidence="2 3">
    <name type="scientific">Segatella copri DSM 18205</name>
    <dbReference type="NCBI Taxonomy" id="537011"/>
    <lineage>
        <taxon>Bacteria</taxon>
        <taxon>Pseudomonadati</taxon>
        <taxon>Bacteroidota</taxon>
        <taxon>Bacteroidia</taxon>
        <taxon>Bacteroidales</taxon>
        <taxon>Prevotellaceae</taxon>
        <taxon>Segatella</taxon>
    </lineage>
</organism>
<proteinExistence type="predicted"/>
<keyword evidence="1" id="KW-1133">Transmembrane helix</keyword>
<evidence type="ECO:0000256" key="1">
    <source>
        <dbReference type="SAM" id="Phobius"/>
    </source>
</evidence>
<keyword evidence="3" id="KW-1185">Reference proteome</keyword>
<reference evidence="2" key="1">
    <citation type="submission" date="2009-11" db="EMBL/GenBank/DDBJ databases">
        <authorList>
            <person name="Weinstock G."/>
            <person name="Sodergren E."/>
            <person name="Clifton S."/>
            <person name="Fulton L."/>
            <person name="Fulton B."/>
            <person name="Courtney L."/>
            <person name="Fronick C."/>
            <person name="Harrison M."/>
            <person name="Strong C."/>
            <person name="Farmer C."/>
            <person name="Delahaunty K."/>
            <person name="Markovic C."/>
            <person name="Hall O."/>
            <person name="Minx P."/>
            <person name="Tomlinson C."/>
            <person name="Mitreva M."/>
            <person name="Nelson J."/>
            <person name="Hou S."/>
            <person name="Wollam A."/>
            <person name="Pepin K.H."/>
            <person name="Johnson M."/>
            <person name="Bhonagiri V."/>
            <person name="Nash W.E."/>
            <person name="Warren W."/>
            <person name="Chinwalla A."/>
            <person name="Mardis E.R."/>
            <person name="Wilson R.K."/>
        </authorList>
    </citation>
    <scope>NUCLEOTIDE SEQUENCE [LARGE SCALE GENOMIC DNA]</scope>
    <source>
        <strain evidence="2">DSM 18205</strain>
    </source>
</reference>